<evidence type="ECO:0000313" key="3">
    <source>
        <dbReference type="Proteomes" id="UP000580250"/>
    </source>
</evidence>
<name>A0A6V7Y963_MELEN</name>
<dbReference type="InterPro" id="IPR011333">
    <property type="entry name" value="SKP1/BTB/POZ_sf"/>
</dbReference>
<dbReference type="InterPro" id="IPR000210">
    <property type="entry name" value="BTB/POZ_dom"/>
</dbReference>
<dbReference type="Gene3D" id="3.30.710.10">
    <property type="entry name" value="Potassium Channel Kv1.1, Chain A"/>
    <property type="match status" value="1"/>
</dbReference>
<dbReference type="AlphaFoldDB" id="A0A6V7Y963"/>
<dbReference type="SMART" id="SM00225">
    <property type="entry name" value="BTB"/>
    <property type="match status" value="1"/>
</dbReference>
<dbReference type="SUPFAM" id="SSF54695">
    <property type="entry name" value="POZ domain"/>
    <property type="match status" value="1"/>
</dbReference>
<dbReference type="Proteomes" id="UP000580250">
    <property type="component" value="Unassembled WGS sequence"/>
</dbReference>
<evidence type="ECO:0000259" key="1">
    <source>
        <dbReference type="PROSITE" id="PS50097"/>
    </source>
</evidence>
<dbReference type="Pfam" id="PF00651">
    <property type="entry name" value="BTB"/>
    <property type="match status" value="1"/>
</dbReference>
<protein>
    <recommendedName>
        <fullName evidence="1">BTB domain-containing protein</fullName>
    </recommendedName>
</protein>
<evidence type="ECO:0000313" key="2">
    <source>
        <dbReference type="EMBL" id="CAD2207257.1"/>
    </source>
</evidence>
<dbReference type="CDD" id="cd18186">
    <property type="entry name" value="BTB_POZ_ZBTB_KLHL-like"/>
    <property type="match status" value="1"/>
</dbReference>
<dbReference type="EMBL" id="CAJEWN010003314">
    <property type="protein sequence ID" value="CAD2207257.1"/>
    <property type="molecule type" value="Genomic_DNA"/>
</dbReference>
<proteinExistence type="predicted"/>
<sequence length="141" mass="16404">MLELGIFTDCVIKIGEDLIKTHRSILANNSKVFQTMFEQNGMIEAQNGEIIISDFSPDCVQAMLEFFYNGKVNKGILESKVEDIIAIAHKYQVEPLKYECEIFMSNLIGKYFMRRKITKHQIKNKFELKTNLNCIIEELQF</sequence>
<reference evidence="2 3" key="1">
    <citation type="submission" date="2020-08" db="EMBL/GenBank/DDBJ databases">
        <authorList>
            <person name="Koutsovoulos G."/>
            <person name="Danchin GJ E."/>
        </authorList>
    </citation>
    <scope>NUCLEOTIDE SEQUENCE [LARGE SCALE GENOMIC DNA]</scope>
</reference>
<gene>
    <name evidence="2" type="ORF">MENT_LOCUS61176</name>
</gene>
<feature type="domain" description="BTB" evidence="1">
    <location>
        <begin position="8"/>
        <end position="76"/>
    </location>
</feature>
<comment type="caution">
    <text evidence="2">The sequence shown here is derived from an EMBL/GenBank/DDBJ whole genome shotgun (WGS) entry which is preliminary data.</text>
</comment>
<dbReference type="OrthoDB" id="2311693at2759"/>
<accession>A0A6V7Y963</accession>
<organism evidence="2 3">
    <name type="scientific">Meloidogyne enterolobii</name>
    <name type="common">Root-knot nematode worm</name>
    <name type="synonym">Meloidogyne mayaguensis</name>
    <dbReference type="NCBI Taxonomy" id="390850"/>
    <lineage>
        <taxon>Eukaryota</taxon>
        <taxon>Metazoa</taxon>
        <taxon>Ecdysozoa</taxon>
        <taxon>Nematoda</taxon>
        <taxon>Chromadorea</taxon>
        <taxon>Rhabditida</taxon>
        <taxon>Tylenchina</taxon>
        <taxon>Tylenchomorpha</taxon>
        <taxon>Tylenchoidea</taxon>
        <taxon>Meloidogynidae</taxon>
        <taxon>Meloidogyninae</taxon>
        <taxon>Meloidogyne</taxon>
    </lineage>
</organism>
<dbReference type="PROSITE" id="PS50097">
    <property type="entry name" value="BTB"/>
    <property type="match status" value="1"/>
</dbReference>
<dbReference type="PANTHER" id="PTHR24413">
    <property type="entry name" value="SPECKLE-TYPE POZ PROTEIN"/>
    <property type="match status" value="1"/>
</dbReference>